<name>A0A2T3IL36_9GAMM</name>
<dbReference type="InterPro" id="IPR018660">
    <property type="entry name" value="MliC"/>
</dbReference>
<evidence type="ECO:0000313" key="7">
    <source>
        <dbReference type="EMBL" id="PSU29073.1"/>
    </source>
</evidence>
<accession>A0A2T3IL36</accession>
<dbReference type="InterPro" id="IPR036328">
    <property type="entry name" value="MliC_sf"/>
</dbReference>
<gene>
    <name evidence="7" type="ORF">C9I99_25445</name>
</gene>
<dbReference type="Proteomes" id="UP000241222">
    <property type="component" value="Unassembled WGS sequence"/>
</dbReference>
<feature type="domain" description="C-type lysozyme inhibitor" evidence="6">
    <location>
        <begin position="116"/>
        <end position="179"/>
    </location>
</feature>
<evidence type="ECO:0000313" key="8">
    <source>
        <dbReference type="Proteomes" id="UP000241222"/>
    </source>
</evidence>
<dbReference type="Gene3D" id="2.40.128.200">
    <property type="match status" value="1"/>
</dbReference>
<feature type="domain" description="Lysozyme inhibitor LprI-like N-terminal" evidence="5">
    <location>
        <begin position="21"/>
        <end position="86"/>
    </location>
</feature>
<keyword evidence="1" id="KW-0732">Signal</keyword>
<dbReference type="SUPFAM" id="SSF141488">
    <property type="entry name" value="YdhA-like"/>
    <property type="match status" value="1"/>
</dbReference>
<evidence type="ECO:0000259" key="6">
    <source>
        <dbReference type="Pfam" id="PF09864"/>
    </source>
</evidence>
<dbReference type="Pfam" id="PF09864">
    <property type="entry name" value="MliC"/>
    <property type="match status" value="1"/>
</dbReference>
<proteinExistence type="predicted"/>
<keyword evidence="8" id="KW-1185">Reference proteome</keyword>
<dbReference type="GO" id="GO:0005576">
    <property type="term" value="C:extracellular region"/>
    <property type="evidence" value="ECO:0007669"/>
    <property type="project" value="TreeGrafter"/>
</dbReference>
<protein>
    <submittedName>
        <fullName evidence="7">Uncharacterized protein</fullName>
    </submittedName>
</protein>
<sequence>MLAASCWVATSAVASEPAFDCTKAEGAVETLICKDTYLASQDQKMQQVFDKAMAQLPADDVKIQKAMQRGWIKGRNECWKADDMRECTDFAYKSRIVELQIINGQLEVPKSISLDCGDNSQPFTAVFYNQTDPASLVLTRGNDQVIALAESMASGIKYYGQNMEYGEHQGEITIKWFDSTFECQLNP</sequence>
<dbReference type="Pfam" id="PF07007">
    <property type="entry name" value="LprI"/>
    <property type="match status" value="1"/>
</dbReference>
<dbReference type="Gene3D" id="1.20.1270.180">
    <property type="match status" value="1"/>
</dbReference>
<evidence type="ECO:0000256" key="1">
    <source>
        <dbReference type="ARBA" id="ARBA00022729"/>
    </source>
</evidence>
<evidence type="ECO:0000256" key="3">
    <source>
        <dbReference type="ARBA" id="ARBA00023139"/>
    </source>
</evidence>
<dbReference type="InterPro" id="IPR009739">
    <property type="entry name" value="LprI-like_N"/>
</dbReference>
<comment type="caution">
    <text evidence="7">The sequence shown here is derived from an EMBL/GenBank/DDBJ whole genome shotgun (WGS) entry which is preliminary data.</text>
</comment>
<keyword evidence="3" id="KW-0564">Palmitate</keyword>
<dbReference type="InterPro" id="IPR052755">
    <property type="entry name" value="Lysozyme_Inhibitor_LprI"/>
</dbReference>
<organism evidence="7 8">
    <name type="scientific">Photobacterium lutimaris</name>
    <dbReference type="NCBI Taxonomy" id="388278"/>
    <lineage>
        <taxon>Bacteria</taxon>
        <taxon>Pseudomonadati</taxon>
        <taxon>Pseudomonadota</taxon>
        <taxon>Gammaproteobacteria</taxon>
        <taxon>Vibrionales</taxon>
        <taxon>Vibrionaceae</taxon>
        <taxon>Photobacterium</taxon>
    </lineage>
</organism>
<dbReference type="EMBL" id="PYMH01000021">
    <property type="protein sequence ID" value="PSU29073.1"/>
    <property type="molecule type" value="Genomic_DNA"/>
</dbReference>
<keyword evidence="2" id="KW-0472">Membrane</keyword>
<evidence type="ECO:0000256" key="4">
    <source>
        <dbReference type="ARBA" id="ARBA00023288"/>
    </source>
</evidence>
<evidence type="ECO:0000256" key="2">
    <source>
        <dbReference type="ARBA" id="ARBA00023136"/>
    </source>
</evidence>
<dbReference type="AlphaFoldDB" id="A0A2T3IL36"/>
<dbReference type="PANTHER" id="PTHR37549">
    <property type="entry name" value="LIPOPROTEIN LPRI"/>
    <property type="match status" value="1"/>
</dbReference>
<evidence type="ECO:0000259" key="5">
    <source>
        <dbReference type="Pfam" id="PF07007"/>
    </source>
</evidence>
<keyword evidence="4" id="KW-0449">Lipoprotein</keyword>
<reference evidence="7 8" key="1">
    <citation type="submission" date="2018-03" db="EMBL/GenBank/DDBJ databases">
        <title>Whole genome sequencing of Histamine producing bacteria.</title>
        <authorList>
            <person name="Butler K."/>
        </authorList>
    </citation>
    <scope>NUCLEOTIDE SEQUENCE [LARGE SCALE GENOMIC DNA]</scope>
    <source>
        <strain evidence="7 8">JCM 13586</strain>
    </source>
</reference>
<dbReference type="PANTHER" id="PTHR37549:SF1">
    <property type="entry name" value="LIPOPROTEIN LPRI"/>
    <property type="match status" value="1"/>
</dbReference>